<feature type="domain" description="Methyltransferase" evidence="1">
    <location>
        <begin position="45"/>
        <end position="135"/>
    </location>
</feature>
<keyword evidence="2" id="KW-0808">Transferase</keyword>
<dbReference type="GO" id="GO:0008168">
    <property type="term" value="F:methyltransferase activity"/>
    <property type="evidence" value="ECO:0007669"/>
    <property type="project" value="UniProtKB-KW"/>
</dbReference>
<dbReference type="Gene3D" id="3.40.50.150">
    <property type="entry name" value="Vaccinia Virus protein VP39"/>
    <property type="match status" value="1"/>
</dbReference>
<comment type="caution">
    <text evidence="2">The sequence shown here is derived from an EMBL/GenBank/DDBJ whole genome shotgun (WGS) entry which is preliminary data.</text>
</comment>
<dbReference type="SUPFAM" id="SSF53335">
    <property type="entry name" value="S-adenosyl-L-methionine-dependent methyltransferases"/>
    <property type="match status" value="1"/>
</dbReference>
<evidence type="ECO:0000313" key="3">
    <source>
        <dbReference type="Proteomes" id="UP001597059"/>
    </source>
</evidence>
<gene>
    <name evidence="2" type="ORF">ACFQ45_03780</name>
</gene>
<dbReference type="InterPro" id="IPR029063">
    <property type="entry name" value="SAM-dependent_MTases_sf"/>
</dbReference>
<reference evidence="3" key="1">
    <citation type="journal article" date="2019" name="Int. J. Syst. Evol. Microbiol.">
        <title>The Global Catalogue of Microorganisms (GCM) 10K type strain sequencing project: providing services to taxonomists for standard genome sequencing and annotation.</title>
        <authorList>
            <consortium name="The Broad Institute Genomics Platform"/>
            <consortium name="The Broad Institute Genome Sequencing Center for Infectious Disease"/>
            <person name="Wu L."/>
            <person name="Ma J."/>
        </authorList>
    </citation>
    <scope>NUCLEOTIDE SEQUENCE [LARGE SCALE GENOMIC DNA]</scope>
    <source>
        <strain evidence="3">JCM 30774</strain>
    </source>
</reference>
<dbReference type="RefSeq" id="WP_377365484.1">
    <property type="nucleotide sequence ID" value="NZ_JBHTMN010000004.1"/>
</dbReference>
<dbReference type="InterPro" id="IPR041698">
    <property type="entry name" value="Methyltransf_25"/>
</dbReference>
<evidence type="ECO:0000313" key="2">
    <source>
        <dbReference type="EMBL" id="MFD1382470.1"/>
    </source>
</evidence>
<keyword evidence="2" id="KW-0489">Methyltransferase</keyword>
<protein>
    <submittedName>
        <fullName evidence="2">Class I SAM-dependent DNA methyltransferase</fullName>
    </submittedName>
</protein>
<evidence type="ECO:0000259" key="1">
    <source>
        <dbReference type="Pfam" id="PF13649"/>
    </source>
</evidence>
<dbReference type="Proteomes" id="UP001597059">
    <property type="component" value="Unassembled WGS sequence"/>
</dbReference>
<keyword evidence="3" id="KW-1185">Reference proteome</keyword>
<dbReference type="EMBL" id="JBHTMN010000004">
    <property type="protein sequence ID" value="MFD1382470.1"/>
    <property type="molecule type" value="Genomic_DNA"/>
</dbReference>
<sequence length="247" mass="27724">MSENALYTDLSAYYDLMCADINYQSQSEGVRRIHQVFGNQGMSHLDLACGTGPHLRHFLEYGYQCQGLDLNQPMLDQAQIRCPEAQFTLQNMCEFEINETVDLVTCFLYSVHYSGDLAPLDSCFAAVAKALKSGGVFCFNAVDKDHIDNTLSVSHSAVSQGSQFDFSSSWYYQGHGNQQALRLSIRKTTGDKVEYWHDSHPMVAVSFAQLQALLAPYFQVTVLEHDYDTLQPWNETSGNALFVCVKP</sequence>
<dbReference type="Gene3D" id="2.20.130.10">
    <property type="entry name" value="CAC2371-like domains"/>
    <property type="match status" value="1"/>
</dbReference>
<dbReference type="CDD" id="cd02440">
    <property type="entry name" value="AdoMet_MTases"/>
    <property type="match status" value="1"/>
</dbReference>
<dbReference type="Pfam" id="PF13649">
    <property type="entry name" value="Methyltransf_25"/>
    <property type="match status" value="1"/>
</dbReference>
<accession>A0ABW4AZ64</accession>
<name>A0ABW4AZ64_9GAMM</name>
<proteinExistence type="predicted"/>
<dbReference type="GO" id="GO:0032259">
    <property type="term" value="P:methylation"/>
    <property type="evidence" value="ECO:0007669"/>
    <property type="project" value="UniProtKB-KW"/>
</dbReference>
<organism evidence="2 3">
    <name type="scientific">Rhodanobacter aciditrophus</name>
    <dbReference type="NCBI Taxonomy" id="1623218"/>
    <lineage>
        <taxon>Bacteria</taxon>
        <taxon>Pseudomonadati</taxon>
        <taxon>Pseudomonadota</taxon>
        <taxon>Gammaproteobacteria</taxon>
        <taxon>Lysobacterales</taxon>
        <taxon>Rhodanobacteraceae</taxon>
        <taxon>Rhodanobacter</taxon>
    </lineage>
</organism>